<keyword evidence="3" id="KW-1185">Reference proteome</keyword>
<dbReference type="RefSeq" id="WP_256405740.1">
    <property type="nucleotide sequence ID" value="NZ_CP187151.1"/>
</dbReference>
<evidence type="ECO:0000256" key="1">
    <source>
        <dbReference type="SAM" id="Phobius"/>
    </source>
</evidence>
<dbReference type="AlphaFoldDB" id="A0ABD6CYG0"/>
<evidence type="ECO:0008006" key="4">
    <source>
        <dbReference type="Google" id="ProtNLM"/>
    </source>
</evidence>
<evidence type="ECO:0000313" key="3">
    <source>
        <dbReference type="Proteomes" id="UP001597075"/>
    </source>
</evidence>
<comment type="caution">
    <text evidence="2">The sequence shown here is derived from an EMBL/GenBank/DDBJ whole genome shotgun (WGS) entry which is preliminary data.</text>
</comment>
<organism evidence="2 3">
    <name type="scientific">Haloplanus ruber</name>
    <dbReference type="NCBI Taxonomy" id="869892"/>
    <lineage>
        <taxon>Archaea</taxon>
        <taxon>Methanobacteriati</taxon>
        <taxon>Methanobacteriota</taxon>
        <taxon>Stenosarchaea group</taxon>
        <taxon>Halobacteria</taxon>
        <taxon>Halobacteriales</taxon>
        <taxon>Haloferacaceae</taxon>
        <taxon>Haloplanus</taxon>
    </lineage>
</organism>
<keyword evidence="1" id="KW-0812">Transmembrane</keyword>
<keyword evidence="1" id="KW-1133">Transmembrane helix</keyword>
<sequence>MIDSTRGRLLAVLCLLAVQASLFPLYAQQPIDPAAHVYPEGPDVASDPAAYIGERVEITGIVQRTAPLVVRVETMEGSMAIRVANHGLSPERGAKVRVFGTLTAAGELRATDGFVVPQRGRWYAWGISFLAGLWVLYRLVVHWRVKAATLGFVPRETPATIRALLERITPGAEGLD</sequence>
<reference evidence="2 3" key="1">
    <citation type="journal article" date="2019" name="Int. J. Syst. Evol. Microbiol.">
        <title>The Global Catalogue of Microorganisms (GCM) 10K type strain sequencing project: providing services to taxonomists for standard genome sequencing and annotation.</title>
        <authorList>
            <consortium name="The Broad Institute Genomics Platform"/>
            <consortium name="The Broad Institute Genome Sequencing Center for Infectious Disease"/>
            <person name="Wu L."/>
            <person name="Ma J."/>
        </authorList>
    </citation>
    <scope>NUCLEOTIDE SEQUENCE [LARGE SCALE GENOMIC DNA]</scope>
    <source>
        <strain evidence="2 3">CGMCC 1.10594</strain>
    </source>
</reference>
<feature type="transmembrane region" description="Helical" evidence="1">
    <location>
        <begin position="122"/>
        <end position="140"/>
    </location>
</feature>
<dbReference type="InterPro" id="IPR058927">
    <property type="entry name" value="OB_2TM"/>
</dbReference>
<name>A0ABD6CYG0_9EURY</name>
<gene>
    <name evidence="2" type="ORF">ACFSBJ_06445</name>
</gene>
<proteinExistence type="predicted"/>
<protein>
    <recommendedName>
        <fullName evidence="4">DNA-binding protein</fullName>
    </recommendedName>
</protein>
<dbReference type="Pfam" id="PF26045">
    <property type="entry name" value="OB_2TM_halo"/>
    <property type="match status" value="1"/>
</dbReference>
<accession>A0ABD6CYG0</accession>
<evidence type="ECO:0000313" key="2">
    <source>
        <dbReference type="EMBL" id="MFD1633372.1"/>
    </source>
</evidence>
<dbReference type="Proteomes" id="UP001597075">
    <property type="component" value="Unassembled WGS sequence"/>
</dbReference>
<dbReference type="EMBL" id="JBHUDL010000009">
    <property type="protein sequence ID" value="MFD1633372.1"/>
    <property type="molecule type" value="Genomic_DNA"/>
</dbReference>
<keyword evidence="1" id="KW-0472">Membrane</keyword>